<protein>
    <submittedName>
        <fullName evidence="1">Uncharacterized protein</fullName>
    </submittedName>
</protein>
<evidence type="ECO:0000313" key="1">
    <source>
        <dbReference type="EMBL" id="QQL50815.1"/>
    </source>
</evidence>
<keyword evidence="2" id="KW-1185">Reference proteome</keyword>
<dbReference type="RefSeq" id="WP_200230692.1">
    <property type="nucleotide sequence ID" value="NZ_CP066775.1"/>
</dbReference>
<dbReference type="KEGG" id="mgik:GO620_004980"/>
<organism evidence="1 2">
    <name type="scientific">Mucilaginibacter ginkgonis</name>
    <dbReference type="NCBI Taxonomy" id="2682091"/>
    <lineage>
        <taxon>Bacteria</taxon>
        <taxon>Pseudomonadati</taxon>
        <taxon>Bacteroidota</taxon>
        <taxon>Sphingobacteriia</taxon>
        <taxon>Sphingobacteriales</taxon>
        <taxon>Sphingobacteriaceae</taxon>
        <taxon>Mucilaginibacter</taxon>
    </lineage>
</organism>
<accession>A0A7T7JHR6</accession>
<proteinExistence type="predicted"/>
<gene>
    <name evidence="1" type="ORF">GO620_004980</name>
</gene>
<reference evidence="1 2" key="1">
    <citation type="submission" date="2020-12" db="EMBL/GenBank/DDBJ databases">
        <title>HMF7856_wgs.fasta genome submission.</title>
        <authorList>
            <person name="Kang H."/>
            <person name="Kim H."/>
            <person name="Joh K."/>
        </authorList>
    </citation>
    <scope>NUCLEOTIDE SEQUENCE [LARGE SCALE GENOMIC DNA]</scope>
    <source>
        <strain evidence="1 2">HMF7856</strain>
    </source>
</reference>
<sequence>MCKPLKLSLLLQEQIGQMQPTATPFSFAPTINDLLSIAQILNVDVVQILQQARTS</sequence>
<name>A0A7T7JHR6_9SPHI</name>
<dbReference type="Proteomes" id="UP000429232">
    <property type="component" value="Chromosome"/>
</dbReference>
<dbReference type="AlphaFoldDB" id="A0A7T7JHR6"/>
<dbReference type="EMBL" id="CP066775">
    <property type="protein sequence ID" value="QQL50815.1"/>
    <property type="molecule type" value="Genomic_DNA"/>
</dbReference>
<evidence type="ECO:0000313" key="2">
    <source>
        <dbReference type="Proteomes" id="UP000429232"/>
    </source>
</evidence>